<evidence type="ECO:0000313" key="3">
    <source>
        <dbReference type="Proteomes" id="UP000091979"/>
    </source>
</evidence>
<dbReference type="Proteomes" id="UP000091979">
    <property type="component" value="Unassembled WGS sequence"/>
</dbReference>
<feature type="domain" description="Rhodanese" evidence="1">
    <location>
        <begin position="40"/>
        <end position="125"/>
    </location>
</feature>
<dbReference type="SMART" id="SM00450">
    <property type="entry name" value="RHOD"/>
    <property type="match status" value="1"/>
</dbReference>
<proteinExistence type="predicted"/>
<sequence length="132" mass="15145">MKEHIDVCPKLSDVLREMDIAFLVAGEYGITVEEASKFIDHDHFIFLDVRTHEEAKTLSFSFATHIPLHELPDRLSEVPRNKFIITFCLSGFRASMAYTYLRTEGYDEIKALKGRLDQLAGAMTPGRFYKLT</sequence>
<dbReference type="InterPro" id="IPR001763">
    <property type="entry name" value="Rhodanese-like_dom"/>
</dbReference>
<gene>
    <name evidence="2" type="ORF">SP90_09925</name>
</gene>
<dbReference type="InterPro" id="IPR050229">
    <property type="entry name" value="GlpE_sulfurtransferase"/>
</dbReference>
<name>A0A1B7XBV1_9BACT</name>
<reference evidence="2 3" key="1">
    <citation type="submission" date="2015-01" db="EMBL/GenBank/DDBJ databases">
        <title>Desulfovibrio sp. JC271 draft genome sequence.</title>
        <authorList>
            <person name="Shivani Y."/>
            <person name="Subhash Y."/>
            <person name="Sasikala C."/>
            <person name="Ramana C.V."/>
        </authorList>
    </citation>
    <scope>NUCLEOTIDE SEQUENCE [LARGE SCALE GENOMIC DNA]</scope>
    <source>
        <strain evidence="2 3">JC271</strain>
    </source>
</reference>
<accession>A0A1B7XBV1</accession>
<keyword evidence="3" id="KW-1185">Reference proteome</keyword>
<dbReference type="PROSITE" id="PS50206">
    <property type="entry name" value="RHODANESE_3"/>
    <property type="match status" value="1"/>
</dbReference>
<dbReference type="EMBL" id="JXMS01000016">
    <property type="protein sequence ID" value="OBQ50227.1"/>
    <property type="molecule type" value="Genomic_DNA"/>
</dbReference>
<dbReference type="OrthoDB" id="9807812at2"/>
<organism evidence="2 3">
    <name type="scientific">Halodesulfovibrio spirochaetisodalis</name>
    <dbReference type="NCBI Taxonomy" id="1560234"/>
    <lineage>
        <taxon>Bacteria</taxon>
        <taxon>Pseudomonadati</taxon>
        <taxon>Thermodesulfobacteriota</taxon>
        <taxon>Desulfovibrionia</taxon>
        <taxon>Desulfovibrionales</taxon>
        <taxon>Desulfovibrionaceae</taxon>
        <taxon>Halodesulfovibrio</taxon>
    </lineage>
</organism>
<dbReference type="PANTHER" id="PTHR43031:SF1">
    <property type="entry name" value="PYRIDINE NUCLEOTIDE-DISULPHIDE OXIDOREDUCTASE"/>
    <property type="match status" value="1"/>
</dbReference>
<dbReference type="STRING" id="1560234.SP90_09925"/>
<dbReference type="InterPro" id="IPR036873">
    <property type="entry name" value="Rhodanese-like_dom_sf"/>
</dbReference>
<evidence type="ECO:0000313" key="2">
    <source>
        <dbReference type="EMBL" id="OBQ50227.1"/>
    </source>
</evidence>
<dbReference type="PATRIC" id="fig|1560234.3.peg.821"/>
<comment type="caution">
    <text evidence="2">The sequence shown here is derived from an EMBL/GenBank/DDBJ whole genome shotgun (WGS) entry which is preliminary data.</text>
</comment>
<dbReference type="Pfam" id="PF00581">
    <property type="entry name" value="Rhodanese"/>
    <property type="match status" value="1"/>
</dbReference>
<dbReference type="RefSeq" id="WP_066855251.1">
    <property type="nucleotide sequence ID" value="NZ_JXMS01000016.1"/>
</dbReference>
<dbReference type="SUPFAM" id="SSF52821">
    <property type="entry name" value="Rhodanese/Cell cycle control phosphatase"/>
    <property type="match status" value="1"/>
</dbReference>
<dbReference type="AlphaFoldDB" id="A0A1B7XBV1"/>
<dbReference type="Gene3D" id="3.40.250.10">
    <property type="entry name" value="Rhodanese-like domain"/>
    <property type="match status" value="1"/>
</dbReference>
<evidence type="ECO:0000259" key="1">
    <source>
        <dbReference type="PROSITE" id="PS50206"/>
    </source>
</evidence>
<protein>
    <submittedName>
        <fullName evidence="2">Rhodanese</fullName>
    </submittedName>
</protein>
<dbReference type="PANTHER" id="PTHR43031">
    <property type="entry name" value="FAD-DEPENDENT OXIDOREDUCTASE"/>
    <property type="match status" value="1"/>
</dbReference>